<dbReference type="SUPFAM" id="SSF46785">
    <property type="entry name" value="Winged helix' DNA-binding domain"/>
    <property type="match status" value="1"/>
</dbReference>
<dbReference type="SUPFAM" id="SSF54909">
    <property type="entry name" value="Dimeric alpha+beta barrel"/>
    <property type="match status" value="1"/>
</dbReference>
<sequence length="166" mass="19116">MPEIDLDETDFRLLQWLDREGEVDVDEAAEEFDISTSTVYYRLDKYRQQGILKGNVADLDPAKLGLELAAITTIETSYERSHDEIAEELAELSGVQRVYSMLGEMSFYVFSHVSDHSHLQRISESIIEIDGVENSVTNVVLRTYKDDPRLLSNYDEDDLEQLFNEE</sequence>
<evidence type="ECO:0000259" key="4">
    <source>
        <dbReference type="PROSITE" id="PS50956"/>
    </source>
</evidence>
<evidence type="ECO:0000256" key="3">
    <source>
        <dbReference type="ARBA" id="ARBA00023163"/>
    </source>
</evidence>
<keyword evidence="2" id="KW-0238">DNA-binding</keyword>
<dbReference type="Gene3D" id="3.30.70.920">
    <property type="match status" value="1"/>
</dbReference>
<keyword evidence="3" id="KW-0804">Transcription</keyword>
<dbReference type="PANTHER" id="PTHR30154:SF34">
    <property type="entry name" value="TRANSCRIPTIONAL REGULATOR AZLB"/>
    <property type="match status" value="1"/>
</dbReference>
<dbReference type="PANTHER" id="PTHR30154">
    <property type="entry name" value="LEUCINE-RESPONSIVE REGULATORY PROTEIN"/>
    <property type="match status" value="1"/>
</dbReference>
<feature type="domain" description="HTH asnC-type" evidence="4">
    <location>
        <begin position="6"/>
        <end position="67"/>
    </location>
</feature>
<dbReference type="InterPro" id="IPR036388">
    <property type="entry name" value="WH-like_DNA-bd_sf"/>
</dbReference>
<dbReference type="PROSITE" id="PS50956">
    <property type="entry name" value="HTH_ASNC_2"/>
    <property type="match status" value="1"/>
</dbReference>
<dbReference type="GO" id="GO:0003677">
    <property type="term" value="F:DNA binding"/>
    <property type="evidence" value="ECO:0007669"/>
    <property type="project" value="UniProtKB-KW"/>
</dbReference>
<evidence type="ECO:0000256" key="2">
    <source>
        <dbReference type="ARBA" id="ARBA00023125"/>
    </source>
</evidence>
<dbReference type="Pfam" id="PF01037">
    <property type="entry name" value="AsnC_trans_reg"/>
    <property type="match status" value="1"/>
</dbReference>
<evidence type="ECO:0000256" key="1">
    <source>
        <dbReference type="ARBA" id="ARBA00023015"/>
    </source>
</evidence>
<gene>
    <name evidence="5" type="ORF">ACFQJ9_10015</name>
</gene>
<dbReference type="InterPro" id="IPR019888">
    <property type="entry name" value="Tscrpt_reg_AsnC-like"/>
</dbReference>
<dbReference type="Gene3D" id="1.10.10.10">
    <property type="entry name" value="Winged helix-like DNA-binding domain superfamily/Winged helix DNA-binding domain"/>
    <property type="match status" value="1"/>
</dbReference>
<protein>
    <submittedName>
        <fullName evidence="5">Lrp/AsnC family transcriptional regulator</fullName>
    </submittedName>
</protein>
<name>A0ABD5Z3Q3_9EURY</name>
<keyword evidence="1" id="KW-0805">Transcription regulation</keyword>
<dbReference type="InterPro" id="IPR011008">
    <property type="entry name" value="Dimeric_a/b-barrel"/>
</dbReference>
<dbReference type="AlphaFoldDB" id="A0ABD5Z3Q3"/>
<dbReference type="InterPro" id="IPR036390">
    <property type="entry name" value="WH_DNA-bd_sf"/>
</dbReference>
<dbReference type="Proteomes" id="UP001596447">
    <property type="component" value="Unassembled WGS sequence"/>
</dbReference>
<dbReference type="RefSeq" id="WP_279529664.1">
    <property type="nucleotide sequence ID" value="NZ_CP122312.1"/>
</dbReference>
<proteinExistence type="predicted"/>
<accession>A0ABD5Z3Q3</accession>
<dbReference type="SMART" id="SM00344">
    <property type="entry name" value="HTH_ASNC"/>
    <property type="match status" value="1"/>
</dbReference>
<dbReference type="InterPro" id="IPR019887">
    <property type="entry name" value="Tscrpt_reg_AsnC/Lrp_C"/>
</dbReference>
<dbReference type="InterPro" id="IPR000485">
    <property type="entry name" value="AsnC-type_HTH_dom"/>
</dbReference>
<comment type="caution">
    <text evidence="5">The sequence shown here is derived from an EMBL/GenBank/DDBJ whole genome shotgun (WGS) entry which is preliminary data.</text>
</comment>
<evidence type="ECO:0000313" key="6">
    <source>
        <dbReference type="Proteomes" id="UP001596447"/>
    </source>
</evidence>
<evidence type="ECO:0000313" key="5">
    <source>
        <dbReference type="EMBL" id="MFC7199739.1"/>
    </source>
</evidence>
<dbReference type="Pfam" id="PF13412">
    <property type="entry name" value="HTH_24"/>
    <property type="match status" value="1"/>
</dbReference>
<organism evidence="5 6">
    <name type="scientific">Halospeciosus flavus</name>
    <dbReference type="NCBI Taxonomy" id="3032283"/>
    <lineage>
        <taxon>Archaea</taxon>
        <taxon>Methanobacteriati</taxon>
        <taxon>Methanobacteriota</taxon>
        <taxon>Stenosarchaea group</taxon>
        <taxon>Halobacteria</taxon>
        <taxon>Halobacteriales</taxon>
        <taxon>Halobacteriaceae</taxon>
        <taxon>Halospeciosus</taxon>
    </lineage>
</organism>
<keyword evidence="6" id="KW-1185">Reference proteome</keyword>
<reference evidence="5 6" key="1">
    <citation type="journal article" date="2019" name="Int. J. Syst. Evol. Microbiol.">
        <title>The Global Catalogue of Microorganisms (GCM) 10K type strain sequencing project: providing services to taxonomists for standard genome sequencing and annotation.</title>
        <authorList>
            <consortium name="The Broad Institute Genomics Platform"/>
            <consortium name="The Broad Institute Genome Sequencing Center for Infectious Disease"/>
            <person name="Wu L."/>
            <person name="Ma J."/>
        </authorList>
    </citation>
    <scope>NUCLEOTIDE SEQUENCE [LARGE SCALE GENOMIC DNA]</scope>
    <source>
        <strain evidence="5 6">XZGYJ-43</strain>
    </source>
</reference>
<dbReference type="EMBL" id="JBHTAR010000011">
    <property type="protein sequence ID" value="MFC7199739.1"/>
    <property type="molecule type" value="Genomic_DNA"/>
</dbReference>